<dbReference type="GO" id="GO:0016042">
    <property type="term" value="P:lipid catabolic process"/>
    <property type="evidence" value="ECO:0007669"/>
    <property type="project" value="UniProtKB-UniRule"/>
</dbReference>
<sequence>MSGGVVKAAAWHLGVALALEELGFTLKNNESSPSDLEISTYVGSSAGSLIGLYFAQGFRPMDIIEATINKDNSKIRAINYKDMLSLKKPQGNPTSYYDPLEGFPKILKRILKPVLSLPGIFSTQGLHDYLIENVIKEKTFEELEADLFVVATQLDHSRKVIFSKYNYPNPSHDNTANYYTGIPLAESVTASMSVPPFYSPYPIKNPHTGQTDYYIDGEIRETLSTHVAFDHDCEFIISSWTHTPYHFHDEIGSLVNYGLPAICTQAIYLMIQKKIVANRARRELSADIINTVNDYLKTNKFEEKHRNQLTSILEKKLSYKPNVHMIDIFPRHEDYQLFFRNSFSLNSDKTSEMVSAGYKRTINIFKRHEWES</sequence>
<dbReference type="PATRIC" id="fig|862908.3.peg.3283"/>
<evidence type="ECO:0000259" key="5">
    <source>
        <dbReference type="PROSITE" id="PS51635"/>
    </source>
</evidence>
<dbReference type="PANTHER" id="PTHR14226:SF29">
    <property type="entry name" value="NEUROPATHY TARGET ESTERASE SWS"/>
    <property type="match status" value="1"/>
</dbReference>
<feature type="short sequence motif" description="GXSXG" evidence="4">
    <location>
        <begin position="43"/>
        <end position="47"/>
    </location>
</feature>
<keyword evidence="2 4" id="KW-0442">Lipid degradation</keyword>
<dbReference type="InterPro" id="IPR002641">
    <property type="entry name" value="PNPLA_dom"/>
</dbReference>
<keyword evidence="3 4" id="KW-0443">Lipid metabolism</keyword>
<evidence type="ECO:0000256" key="3">
    <source>
        <dbReference type="ARBA" id="ARBA00023098"/>
    </source>
</evidence>
<dbReference type="InterPro" id="IPR050301">
    <property type="entry name" value="NTE"/>
</dbReference>
<evidence type="ECO:0000256" key="4">
    <source>
        <dbReference type="PROSITE-ProRule" id="PRU01161"/>
    </source>
</evidence>
<dbReference type="eggNOG" id="COG1752">
    <property type="taxonomic scope" value="Bacteria"/>
</dbReference>
<keyword evidence="7" id="KW-1185">Reference proteome</keyword>
<dbReference type="GO" id="GO:0016787">
    <property type="term" value="F:hydrolase activity"/>
    <property type="evidence" value="ECO:0007669"/>
    <property type="project" value="UniProtKB-UniRule"/>
</dbReference>
<keyword evidence="1 4" id="KW-0378">Hydrolase</keyword>
<feature type="domain" description="PNPLA" evidence="5">
    <location>
        <begin position="1"/>
        <end position="229"/>
    </location>
</feature>
<dbReference type="Gene3D" id="3.40.1090.10">
    <property type="entry name" value="Cytosolic phospholipase A2 catalytic domain"/>
    <property type="match status" value="2"/>
</dbReference>
<dbReference type="PROSITE" id="PS51635">
    <property type="entry name" value="PNPLA"/>
    <property type="match status" value="1"/>
</dbReference>
<comment type="caution">
    <text evidence="4">Lacks conserved residue(s) required for the propagation of feature annotation.</text>
</comment>
<evidence type="ECO:0000256" key="2">
    <source>
        <dbReference type="ARBA" id="ARBA00022963"/>
    </source>
</evidence>
<feature type="active site" description="Proton acceptor" evidence="4">
    <location>
        <position position="216"/>
    </location>
</feature>
<evidence type="ECO:0000256" key="1">
    <source>
        <dbReference type="ARBA" id="ARBA00022801"/>
    </source>
</evidence>
<dbReference type="HOGENOM" id="CLU_743477_0_0_7"/>
<dbReference type="AlphaFoldDB" id="E1X1K5"/>
<dbReference type="EMBL" id="FQ312005">
    <property type="protein sequence ID" value="CBW28173.1"/>
    <property type="molecule type" value="Genomic_DNA"/>
</dbReference>
<accession>E1X1K5</accession>
<gene>
    <name evidence="6" type="ordered locus">BMS_3431</name>
</gene>
<organism evidence="6 7">
    <name type="scientific">Halobacteriovorax marinus (strain ATCC BAA-682 / DSM 15412 / SJ)</name>
    <name type="common">Bacteriovorax marinus</name>
    <dbReference type="NCBI Taxonomy" id="862908"/>
    <lineage>
        <taxon>Bacteria</taxon>
        <taxon>Pseudomonadati</taxon>
        <taxon>Bdellovibrionota</taxon>
        <taxon>Bacteriovoracia</taxon>
        <taxon>Bacteriovoracales</taxon>
        <taxon>Halobacteriovoraceae</taxon>
        <taxon>Halobacteriovorax</taxon>
    </lineage>
</organism>
<dbReference type="STRING" id="862908.BMS_3431"/>
<dbReference type="SUPFAM" id="SSF52151">
    <property type="entry name" value="FabD/lysophospholipase-like"/>
    <property type="match status" value="1"/>
</dbReference>
<protein>
    <recommendedName>
        <fullName evidence="5">PNPLA domain-containing protein</fullName>
    </recommendedName>
</protein>
<proteinExistence type="predicted"/>
<name>E1X1K5_HALMS</name>
<dbReference type="KEGG" id="bmx:BMS_3431"/>
<feature type="active site" description="Nucleophile" evidence="4">
    <location>
        <position position="45"/>
    </location>
</feature>
<evidence type="ECO:0000313" key="7">
    <source>
        <dbReference type="Proteomes" id="UP000008963"/>
    </source>
</evidence>
<dbReference type="Proteomes" id="UP000008963">
    <property type="component" value="Chromosome"/>
</dbReference>
<dbReference type="InterPro" id="IPR016035">
    <property type="entry name" value="Acyl_Trfase/lysoPLipase"/>
</dbReference>
<dbReference type="Pfam" id="PF01734">
    <property type="entry name" value="Patatin"/>
    <property type="match status" value="1"/>
</dbReference>
<dbReference type="PANTHER" id="PTHR14226">
    <property type="entry name" value="NEUROPATHY TARGET ESTERASE/SWISS CHEESE D.MELANOGASTER"/>
    <property type="match status" value="1"/>
</dbReference>
<evidence type="ECO:0000313" key="6">
    <source>
        <dbReference type="EMBL" id="CBW28173.1"/>
    </source>
</evidence>
<reference evidence="7" key="1">
    <citation type="journal article" date="2013" name="ISME J.">
        <title>A small predatory core genome in the divergent marine Bacteriovorax marinus SJ and the terrestrial Bdellovibrio bacteriovorus.</title>
        <authorList>
            <person name="Crossman L.C."/>
            <person name="Chen H."/>
            <person name="Cerdeno-Tarraga A.M."/>
            <person name="Brooks K."/>
            <person name="Quail M.A."/>
            <person name="Pineiro S.A."/>
            <person name="Hobley L."/>
            <person name="Sockett R.E."/>
            <person name="Bentley S.D."/>
            <person name="Parkhill J."/>
            <person name="Williams H.N."/>
            <person name="Stine O.C."/>
        </authorList>
    </citation>
    <scope>NUCLEOTIDE SEQUENCE [LARGE SCALE GENOMIC DNA]</scope>
    <source>
        <strain evidence="7">ATCC BAA-682 / DSM 15412 / SJ</strain>
    </source>
</reference>